<dbReference type="GO" id="GO:0006313">
    <property type="term" value="P:DNA transposition"/>
    <property type="evidence" value="ECO:0007669"/>
    <property type="project" value="InterPro"/>
</dbReference>
<proteinExistence type="inferred from homology"/>
<accession>C0ING1</accession>
<dbReference type="GO" id="GO:0004803">
    <property type="term" value="F:transposase activity"/>
    <property type="evidence" value="ECO:0007669"/>
    <property type="project" value="InterPro"/>
</dbReference>
<dbReference type="InterPro" id="IPR012337">
    <property type="entry name" value="RNaseH-like_sf"/>
</dbReference>
<sequence length="337" mass="38892">MGIESFYESAPYLTWNGLRLLAIDGSTAVLPGHKSITEEFGITNFGPYANSPRSVARTSVLYDVLNLTVLDGQIDRYDSCERNLARQHFAQVKPATDLLLFDRGYPSLGLMFEMQAQGIHYLIRMREDWWLDVRKMLANGETDKEVTFKLPATERDLLNKYATKNDKFKCRLVAVQLPEGGTEVLCTSIINKEILPYECFADLYHCRWNIEEAYKLFKCRVQLEAFSGKTAIAVKQDFFAKIFMMTTTAVLAFPVEEQIKQECQNSTRKHKFKINRTNALALVKEISVRIFLHKIIQPAMEAFDKILRATIDIIRPNRKFPRKKLKKKPPSMNYKQL</sequence>
<evidence type="ECO:0000313" key="6">
    <source>
        <dbReference type="EMBL" id="ACN58847.1"/>
    </source>
</evidence>
<dbReference type="EMBL" id="EU408351">
    <property type="protein sequence ID" value="ACN58847.1"/>
    <property type="molecule type" value="Genomic_DNA"/>
</dbReference>
<dbReference type="AlphaFoldDB" id="C0ING1"/>
<gene>
    <name evidence="6" type="ORF">AKSOIL_0232</name>
</gene>
<evidence type="ECO:0000259" key="5">
    <source>
        <dbReference type="Pfam" id="PF01609"/>
    </source>
</evidence>
<keyword evidence="4" id="KW-0233">DNA recombination</keyword>
<dbReference type="SUPFAM" id="SSF53098">
    <property type="entry name" value="Ribonuclease H-like"/>
    <property type="match status" value="1"/>
</dbReference>
<keyword evidence="3" id="KW-0238">DNA-binding</keyword>
<dbReference type="InterPro" id="IPR002559">
    <property type="entry name" value="Transposase_11"/>
</dbReference>
<reference evidence="6" key="1">
    <citation type="journal article" date="2009" name="ISME J.">
        <title>Functional metagenomics reveals diverse beta-lactamases in a remote Alaskan soil.</title>
        <authorList>
            <person name="Allen H.K."/>
            <person name="Moe L.A."/>
            <person name="Rodbumrer J."/>
            <person name="Gaarder A."/>
            <person name="Handelsman J."/>
        </authorList>
    </citation>
    <scope>NUCLEOTIDE SEQUENCE</scope>
</reference>
<evidence type="ECO:0000256" key="1">
    <source>
        <dbReference type="ARBA" id="ARBA00010075"/>
    </source>
</evidence>
<dbReference type="InterPro" id="IPR047952">
    <property type="entry name" value="Transpos_IS4"/>
</dbReference>
<evidence type="ECO:0000256" key="4">
    <source>
        <dbReference type="ARBA" id="ARBA00023172"/>
    </source>
</evidence>
<evidence type="ECO:0000256" key="2">
    <source>
        <dbReference type="ARBA" id="ARBA00022578"/>
    </source>
</evidence>
<name>C0ING1_9BACT</name>
<dbReference type="PANTHER" id="PTHR33258:SF1">
    <property type="entry name" value="TRANSPOSASE INSL FOR INSERTION SEQUENCE ELEMENT IS186A-RELATED"/>
    <property type="match status" value="1"/>
</dbReference>
<protein>
    <recommendedName>
        <fullName evidence="5">Transposase IS4-like domain-containing protein</fullName>
    </recommendedName>
</protein>
<dbReference type="PANTHER" id="PTHR33258">
    <property type="entry name" value="TRANSPOSASE INSL FOR INSERTION SEQUENCE ELEMENT IS186A-RELATED"/>
    <property type="match status" value="1"/>
</dbReference>
<feature type="domain" description="Transposase IS4-like" evidence="5">
    <location>
        <begin position="17"/>
        <end position="244"/>
    </location>
</feature>
<organism evidence="6">
    <name type="scientific">uncultured bacterium BLR12</name>
    <dbReference type="NCBI Taxonomy" id="506514"/>
    <lineage>
        <taxon>Bacteria</taxon>
        <taxon>environmental samples</taxon>
    </lineage>
</organism>
<dbReference type="Pfam" id="PF01609">
    <property type="entry name" value="DDE_Tnp_1"/>
    <property type="match status" value="1"/>
</dbReference>
<evidence type="ECO:0000256" key="3">
    <source>
        <dbReference type="ARBA" id="ARBA00023125"/>
    </source>
</evidence>
<dbReference type="NCBIfam" id="NF033592">
    <property type="entry name" value="transpos_IS4_1"/>
    <property type="match status" value="1"/>
</dbReference>
<dbReference type="GO" id="GO:0003677">
    <property type="term" value="F:DNA binding"/>
    <property type="evidence" value="ECO:0007669"/>
    <property type="project" value="UniProtKB-KW"/>
</dbReference>
<keyword evidence="2" id="KW-0815">Transposition</keyword>
<dbReference type="Gene3D" id="3.90.350.10">
    <property type="entry name" value="Transposase Inhibitor Protein From Tn5, Chain A, domain 1"/>
    <property type="match status" value="1"/>
</dbReference>
<comment type="similarity">
    <text evidence="1">Belongs to the transposase 11 family.</text>
</comment>